<evidence type="ECO:0000313" key="2">
    <source>
        <dbReference type="Proteomes" id="UP001060733"/>
    </source>
</evidence>
<dbReference type="Proteomes" id="UP001060733">
    <property type="component" value="Chromosome"/>
</dbReference>
<organism evidence="1 2">
    <name type="scientific">Streptomyces albidocamelliae</name>
    <dbReference type="NCBI Taxonomy" id="2981135"/>
    <lineage>
        <taxon>Bacteria</taxon>
        <taxon>Bacillati</taxon>
        <taxon>Actinomycetota</taxon>
        <taxon>Actinomycetes</taxon>
        <taxon>Kitasatosporales</taxon>
        <taxon>Streptomycetaceae</taxon>
        <taxon>Streptomyces</taxon>
    </lineage>
</organism>
<dbReference type="EMBL" id="CP106795">
    <property type="protein sequence ID" value="UXY39593.1"/>
    <property type="molecule type" value="Genomic_DNA"/>
</dbReference>
<dbReference type="RefSeq" id="WP_263279720.1">
    <property type="nucleotide sequence ID" value="NZ_CP106795.1"/>
</dbReference>
<protein>
    <submittedName>
        <fullName evidence="1">Uncharacterized protein</fullName>
    </submittedName>
</protein>
<sequence>MAAEELVDADDLQGARYGPGRADQAVRAAAMAWPISPVTVITVLP</sequence>
<accession>A0ABY6EZ18</accession>
<name>A0ABY6EZ18_9ACTN</name>
<proteinExistence type="predicted"/>
<evidence type="ECO:0000313" key="1">
    <source>
        <dbReference type="EMBL" id="UXY39593.1"/>
    </source>
</evidence>
<gene>
    <name evidence="1" type="ORF">N8I86_35755</name>
</gene>
<reference evidence="1" key="1">
    <citation type="submission" date="2022-10" db="EMBL/GenBank/DDBJ databases">
        <authorList>
            <person name="Mo P."/>
        </authorList>
    </citation>
    <scope>NUCLEOTIDE SEQUENCE</scope>
    <source>
        <strain evidence="1">HUAS 14-6</strain>
    </source>
</reference>
<keyword evidence="2" id="KW-1185">Reference proteome</keyword>